<evidence type="ECO:0000313" key="9">
    <source>
        <dbReference type="Proteomes" id="UP000504603"/>
    </source>
</evidence>
<proteinExistence type="inferred from homology"/>
<dbReference type="InterPro" id="IPR003445">
    <property type="entry name" value="Cat_transpt"/>
</dbReference>
<reference evidence="10" key="1">
    <citation type="submission" date="2025-08" db="UniProtKB">
        <authorList>
            <consortium name="RefSeq"/>
        </authorList>
    </citation>
    <scope>IDENTIFICATION</scope>
    <source>
        <strain evidence="10">OHB3-1</strain>
    </source>
</reference>
<dbReference type="Pfam" id="PF02386">
    <property type="entry name" value="TrkH"/>
    <property type="match status" value="2"/>
</dbReference>
<dbReference type="GO" id="GO:0015081">
    <property type="term" value="F:sodium ion transmembrane transporter activity"/>
    <property type="evidence" value="ECO:0007669"/>
    <property type="project" value="TreeGrafter"/>
</dbReference>
<dbReference type="PANTHER" id="PTHR31064">
    <property type="entry name" value="POTASSIUM TRANSPORT PROTEIN DDB_G0292412-RELATED"/>
    <property type="match status" value="1"/>
</dbReference>
<accession>A0A6J1C0X2</accession>
<evidence type="ECO:0000256" key="8">
    <source>
        <dbReference type="SAM" id="Phobius"/>
    </source>
</evidence>
<evidence type="ECO:0000256" key="4">
    <source>
        <dbReference type="ARBA" id="ARBA00022692"/>
    </source>
</evidence>
<keyword evidence="7 8" id="KW-0472">Membrane</keyword>
<comment type="similarity">
    <text evidence="2">Belongs to the TrkH potassium transport family. HKT (TC 2.A.38.3) subfamily.</text>
</comment>
<gene>
    <name evidence="10" type="primary">LOC111007262</name>
</gene>
<organism evidence="9 10">
    <name type="scientific">Momordica charantia</name>
    <name type="common">Bitter gourd</name>
    <name type="synonym">Balsam pear</name>
    <dbReference type="NCBI Taxonomy" id="3673"/>
    <lineage>
        <taxon>Eukaryota</taxon>
        <taxon>Viridiplantae</taxon>
        <taxon>Streptophyta</taxon>
        <taxon>Embryophyta</taxon>
        <taxon>Tracheophyta</taxon>
        <taxon>Spermatophyta</taxon>
        <taxon>Magnoliopsida</taxon>
        <taxon>eudicotyledons</taxon>
        <taxon>Gunneridae</taxon>
        <taxon>Pentapetalae</taxon>
        <taxon>rosids</taxon>
        <taxon>fabids</taxon>
        <taxon>Cucurbitales</taxon>
        <taxon>Cucurbitaceae</taxon>
        <taxon>Momordiceae</taxon>
        <taxon>Momordica</taxon>
    </lineage>
</organism>
<name>A0A6J1C0X2_MOMCH</name>
<feature type="transmembrane region" description="Helical" evidence="8">
    <location>
        <begin position="23"/>
        <end position="41"/>
    </location>
</feature>
<protein>
    <submittedName>
        <fullName evidence="10">Sodium transporter HKT1</fullName>
    </submittedName>
</protein>
<evidence type="ECO:0000256" key="6">
    <source>
        <dbReference type="ARBA" id="ARBA00023065"/>
    </source>
</evidence>
<feature type="transmembrane region" description="Helical" evidence="8">
    <location>
        <begin position="155"/>
        <end position="176"/>
    </location>
</feature>
<dbReference type="GeneID" id="111007262"/>
<feature type="transmembrane region" description="Helical" evidence="8">
    <location>
        <begin position="224"/>
        <end position="247"/>
    </location>
</feature>
<evidence type="ECO:0000256" key="3">
    <source>
        <dbReference type="ARBA" id="ARBA00022448"/>
    </source>
</evidence>
<dbReference type="AlphaFoldDB" id="A0A6J1C0X2"/>
<keyword evidence="9" id="KW-1185">Reference proteome</keyword>
<comment type="subcellular location">
    <subcellularLocation>
        <location evidence="1">Membrane</location>
        <topology evidence="1">Multi-pass membrane protein</topology>
    </subcellularLocation>
</comment>
<feature type="transmembrane region" description="Helical" evidence="8">
    <location>
        <begin position="83"/>
        <end position="105"/>
    </location>
</feature>
<keyword evidence="3" id="KW-0813">Transport</keyword>
<dbReference type="PANTHER" id="PTHR31064:SF30">
    <property type="entry name" value="HIGH-AFFINITY POTASSIUM TRANSPORT PROTEIN-RELATED"/>
    <property type="match status" value="1"/>
</dbReference>
<dbReference type="OrthoDB" id="9999863at2759"/>
<sequence length="492" mass="54176">MSMLNLLDLLRSQPLLMAAANPFWPALSHFLTLSLLGFGALKVTRTRTSSPPNHLNFFFTAVSAATVSSMSTVEMEVFSNAQLLIVTLLMFLGGEVFVSAAAFHLSRRFSSSVKNPTGPARSIDSELEIGHGRSMTVTDEFVNHEKSTALLGRVVVGYLLAANLIGSLFVFLYVTLVSRARHVLESKGINLVTFSIFTTVSTFTNCGFIPTNENMIVFKDSSGILLALVAQVLLGGCLYPAGLRLVISGMTKVTGKKELRYILNNYSEMGYPHLLSGVRCRYLAGTAAGFVILQMIIFCSLEWNSEGLWDGLNPYRKTVAALFQVTNSRHTGESVVDISVISPAILVLFVVMMYLPPYTTFLPMKNKEMDSVGNGKGKRQHLVGFLKFSQLSYLAIFIILICITEKQQLRDDPLNFTVLNITLEVISAYGNVGFSTGYSCKRQLKADGSCKDAWYGFVGRWSGKGKFILILVMIFGRLKSFSMHGGRAWKLS</sequence>
<evidence type="ECO:0000256" key="5">
    <source>
        <dbReference type="ARBA" id="ARBA00022989"/>
    </source>
</evidence>
<feature type="transmembrane region" description="Helical" evidence="8">
    <location>
        <begin position="282"/>
        <end position="303"/>
    </location>
</feature>
<feature type="transmembrane region" description="Helical" evidence="8">
    <location>
        <begin position="340"/>
        <end position="361"/>
    </location>
</feature>
<dbReference type="InterPro" id="IPR051143">
    <property type="entry name" value="TrkH_K-transport"/>
</dbReference>
<evidence type="ECO:0000256" key="2">
    <source>
        <dbReference type="ARBA" id="ARBA00010864"/>
    </source>
</evidence>
<dbReference type="KEGG" id="mcha:111007262"/>
<keyword evidence="6" id="KW-0406">Ion transport</keyword>
<dbReference type="RefSeq" id="XP_022135254.1">
    <property type="nucleotide sequence ID" value="XM_022279562.1"/>
</dbReference>
<evidence type="ECO:0000256" key="7">
    <source>
        <dbReference type="ARBA" id="ARBA00023136"/>
    </source>
</evidence>
<dbReference type="GO" id="GO:0005886">
    <property type="term" value="C:plasma membrane"/>
    <property type="evidence" value="ECO:0007669"/>
    <property type="project" value="TreeGrafter"/>
</dbReference>
<keyword evidence="4 8" id="KW-0812">Transmembrane</keyword>
<evidence type="ECO:0000313" key="10">
    <source>
        <dbReference type="RefSeq" id="XP_022135254.1"/>
    </source>
</evidence>
<keyword evidence="5 8" id="KW-1133">Transmembrane helix</keyword>
<feature type="transmembrane region" description="Helical" evidence="8">
    <location>
        <begin position="382"/>
        <end position="401"/>
    </location>
</feature>
<dbReference type="Proteomes" id="UP000504603">
    <property type="component" value="Unplaced"/>
</dbReference>
<evidence type="ECO:0000256" key="1">
    <source>
        <dbReference type="ARBA" id="ARBA00004141"/>
    </source>
</evidence>